<feature type="region of interest" description="Disordered" evidence="1">
    <location>
        <begin position="29"/>
        <end position="48"/>
    </location>
</feature>
<feature type="compositionally biased region" description="Polar residues" evidence="1">
    <location>
        <begin position="35"/>
        <end position="45"/>
    </location>
</feature>
<dbReference type="AlphaFoldDB" id="A0A848GNM9"/>
<gene>
    <name evidence="2" type="ORF">HHL17_20265</name>
</gene>
<keyword evidence="3" id="KW-1185">Reference proteome</keyword>
<evidence type="ECO:0000313" key="2">
    <source>
        <dbReference type="EMBL" id="NML39547.1"/>
    </source>
</evidence>
<accession>A0A848GNM9</accession>
<dbReference type="EMBL" id="JABBGC010000002">
    <property type="protein sequence ID" value="NML39547.1"/>
    <property type="molecule type" value="Genomic_DNA"/>
</dbReference>
<dbReference type="Proteomes" id="UP000583266">
    <property type="component" value="Unassembled WGS sequence"/>
</dbReference>
<name>A0A848GNM9_9BACT</name>
<organism evidence="2 3">
    <name type="scientific">Chitinophaga fulva</name>
    <dbReference type="NCBI Taxonomy" id="2728842"/>
    <lineage>
        <taxon>Bacteria</taxon>
        <taxon>Pseudomonadati</taxon>
        <taxon>Bacteroidota</taxon>
        <taxon>Chitinophagia</taxon>
        <taxon>Chitinophagales</taxon>
        <taxon>Chitinophagaceae</taxon>
        <taxon>Chitinophaga</taxon>
    </lineage>
</organism>
<evidence type="ECO:0000256" key="1">
    <source>
        <dbReference type="SAM" id="MobiDB-lite"/>
    </source>
</evidence>
<evidence type="ECO:0000313" key="3">
    <source>
        <dbReference type="Proteomes" id="UP000583266"/>
    </source>
</evidence>
<reference evidence="2 3" key="1">
    <citation type="submission" date="2020-04" db="EMBL/GenBank/DDBJ databases">
        <title>Chitinophaga sp. G-6-1-13 sp. nov., isolated from soil.</title>
        <authorList>
            <person name="Dahal R.H."/>
            <person name="Chaudhary D.K."/>
        </authorList>
    </citation>
    <scope>NUCLEOTIDE SEQUENCE [LARGE SCALE GENOMIC DNA]</scope>
    <source>
        <strain evidence="2 3">G-6-1-13</strain>
    </source>
</reference>
<dbReference type="RefSeq" id="WP_169226612.1">
    <property type="nucleotide sequence ID" value="NZ_JABBGC010000002.1"/>
</dbReference>
<protein>
    <submittedName>
        <fullName evidence="2">Uncharacterized protein</fullName>
    </submittedName>
</protein>
<comment type="caution">
    <text evidence="2">The sequence shown here is derived from an EMBL/GenBank/DDBJ whole genome shotgun (WGS) entry which is preliminary data.</text>
</comment>
<sequence>MNKLTKLNEKKIESLETIKGGLMQLSMEMEDSGESAGTTVHTPTHYSGPDVYLCDHKRDK</sequence>
<proteinExistence type="predicted"/>